<protein>
    <submittedName>
        <fullName evidence="1">IS66 family insertion sequence element accessory protein TnpB</fullName>
    </submittedName>
</protein>
<evidence type="ECO:0000313" key="2">
    <source>
        <dbReference type="Proteomes" id="UP000544122"/>
    </source>
</evidence>
<dbReference type="PANTHER" id="PTHR36455:SF1">
    <property type="entry name" value="BLR8292 PROTEIN"/>
    <property type="match status" value="1"/>
</dbReference>
<evidence type="ECO:0000313" key="1">
    <source>
        <dbReference type="EMBL" id="NOJ44608.1"/>
    </source>
</evidence>
<dbReference type="PANTHER" id="PTHR36455">
    <property type="match status" value="1"/>
</dbReference>
<dbReference type="EMBL" id="JAAVLX010000021">
    <property type="protein sequence ID" value="NOJ44608.1"/>
    <property type="molecule type" value="Genomic_DNA"/>
</dbReference>
<dbReference type="Pfam" id="PF05717">
    <property type="entry name" value="TnpB_IS66"/>
    <property type="match status" value="1"/>
</dbReference>
<dbReference type="RefSeq" id="WP_171583786.1">
    <property type="nucleotide sequence ID" value="NZ_JAAVLX010000021.1"/>
</dbReference>
<keyword evidence="2" id="KW-1185">Reference proteome</keyword>
<gene>
    <name evidence="1" type="primary">tnpB</name>
    <name evidence="1" type="ORF">HCN58_34780</name>
</gene>
<dbReference type="InterPro" id="IPR008878">
    <property type="entry name" value="Transposase_IS66_Orf2"/>
</dbReference>
<comment type="caution">
    <text evidence="1">The sequence shown here is derived from an EMBL/GenBank/DDBJ whole genome shotgun (WGS) entry which is preliminary data.</text>
</comment>
<dbReference type="NCBIfam" id="NF033819">
    <property type="entry name" value="IS66_TnpB"/>
    <property type="match status" value="1"/>
</dbReference>
<sequence>MIPAGVQVYVASTPVDVRKGATGLMALVRDGGADPFSGALYVFRSKRADRIKAVWWDGSGICLFAKTLEETKFCWPEIAPARVRLNHAQLLALIDGLDWTKVRPVVVKRPQSVG</sequence>
<reference evidence="1 2" key="1">
    <citation type="submission" date="2020-03" db="EMBL/GenBank/DDBJ databases">
        <title>Bradyrhizobium diversity isolated from nodules of Indigofera sp.</title>
        <authorList>
            <person name="Klepa M."/>
            <person name="Helene L."/>
            <person name="Hungria M."/>
        </authorList>
    </citation>
    <scope>NUCLEOTIDE SEQUENCE [LARGE SCALE GENOMIC DNA]</scope>
    <source>
        <strain evidence="1 2">WSM 1791</strain>
    </source>
</reference>
<organism evidence="1 2">
    <name type="scientific">Bradyrhizobium australiense</name>
    <dbReference type="NCBI Taxonomy" id="2721161"/>
    <lineage>
        <taxon>Bacteria</taxon>
        <taxon>Pseudomonadati</taxon>
        <taxon>Pseudomonadota</taxon>
        <taxon>Alphaproteobacteria</taxon>
        <taxon>Hyphomicrobiales</taxon>
        <taxon>Nitrobacteraceae</taxon>
        <taxon>Bradyrhizobium</taxon>
    </lineage>
</organism>
<proteinExistence type="predicted"/>
<name>A0A7Y4LZJ0_9BRAD</name>
<dbReference type="AlphaFoldDB" id="A0A7Y4LZJ0"/>
<accession>A0A7Y4LZJ0</accession>
<dbReference type="Proteomes" id="UP000544122">
    <property type="component" value="Unassembled WGS sequence"/>
</dbReference>